<evidence type="ECO:0000256" key="5">
    <source>
        <dbReference type="ARBA" id="ARBA00023136"/>
    </source>
</evidence>
<keyword evidence="3 6" id="KW-0812">Transmembrane</keyword>
<dbReference type="Pfam" id="PF02588">
    <property type="entry name" value="YitT_membrane"/>
    <property type="match status" value="1"/>
</dbReference>
<dbReference type="PANTHER" id="PTHR33545">
    <property type="entry name" value="UPF0750 MEMBRANE PROTEIN YITT-RELATED"/>
    <property type="match status" value="1"/>
</dbReference>
<dbReference type="InterPro" id="IPR003740">
    <property type="entry name" value="YitT"/>
</dbReference>
<dbReference type="Proteomes" id="UP000266506">
    <property type="component" value="Unassembled WGS sequence"/>
</dbReference>
<reference evidence="8 9" key="1">
    <citation type="submission" date="2018-08" db="EMBL/GenBank/DDBJ databases">
        <title>Genomic Encyclopedia of Archaeal and Bacterial Type Strains, Phase II (KMG-II): from individual species to whole genera.</title>
        <authorList>
            <person name="Goeker M."/>
        </authorList>
    </citation>
    <scope>NUCLEOTIDE SEQUENCE [LARGE SCALE GENOMIC DNA]</scope>
    <source>
        <strain evidence="8 9">ATCC 27112</strain>
    </source>
</reference>
<keyword evidence="5 6" id="KW-0472">Membrane</keyword>
<dbReference type="CDD" id="cd16380">
    <property type="entry name" value="YitT_C"/>
    <property type="match status" value="1"/>
</dbReference>
<dbReference type="InterPro" id="IPR051461">
    <property type="entry name" value="UPF0750_membrane"/>
</dbReference>
<keyword evidence="4 6" id="KW-1133">Transmembrane helix</keyword>
<proteinExistence type="predicted"/>
<comment type="caution">
    <text evidence="8">The sequence shown here is derived from an EMBL/GenBank/DDBJ whole genome shotgun (WGS) entry which is preliminary data.</text>
</comment>
<evidence type="ECO:0000259" key="7">
    <source>
        <dbReference type="Pfam" id="PF10035"/>
    </source>
</evidence>
<keyword evidence="9" id="KW-1185">Reference proteome</keyword>
<sequence length="314" mass="34197">MKISKQESLDILFRIFIVIFTNTLLSIATVWFLEPAELYAGGATGIAQLIFRLIKLGAKDMSTNLLGWFILGVNIPITLIGFKFVSKRFAIYSVLAVGIQSLVVLVIPESPFKEMANEIVTYDASGNMVETMNYGGILTLAIFGGLLAGMASGLALRFGVSTGGVDVLAQAISMKKGISIGNFTMALNIGIAIVGGGWLQNNWFIALFTIVRMILNSLVIDKLHTSYSHTGLHIFSTHGEAIAHSLMSSLNRGCTLIDVEGAHSGKGFKEVYCVVSNYEIHRALKEIKKHDEKAFITMSPVKKINGNFIRKSMI</sequence>
<dbReference type="RefSeq" id="WP_119016752.1">
    <property type="nucleotide sequence ID" value="NZ_QXEV01000025.1"/>
</dbReference>
<evidence type="ECO:0000256" key="3">
    <source>
        <dbReference type="ARBA" id="ARBA00022692"/>
    </source>
</evidence>
<feature type="transmembrane region" description="Helical" evidence="6">
    <location>
        <begin position="134"/>
        <end position="156"/>
    </location>
</feature>
<keyword evidence="2" id="KW-1003">Cell membrane</keyword>
<feature type="transmembrane region" description="Helical" evidence="6">
    <location>
        <begin position="89"/>
        <end position="107"/>
    </location>
</feature>
<feature type="transmembrane region" description="Helical" evidence="6">
    <location>
        <begin position="203"/>
        <end position="220"/>
    </location>
</feature>
<dbReference type="FunCoup" id="A0A397QTU4">
    <property type="interactions" value="2"/>
</dbReference>
<organism evidence="8 9">
    <name type="scientific">Anaeroplasma bactoclasticum</name>
    <dbReference type="NCBI Taxonomy" id="2088"/>
    <lineage>
        <taxon>Bacteria</taxon>
        <taxon>Bacillati</taxon>
        <taxon>Mycoplasmatota</taxon>
        <taxon>Mollicutes</taxon>
        <taxon>Anaeroplasmatales</taxon>
        <taxon>Anaeroplasmataceae</taxon>
        <taxon>Anaeroplasma</taxon>
    </lineage>
</organism>
<dbReference type="Pfam" id="PF10035">
    <property type="entry name" value="DUF2179"/>
    <property type="match status" value="1"/>
</dbReference>
<dbReference type="PANTHER" id="PTHR33545:SF5">
    <property type="entry name" value="UPF0750 MEMBRANE PROTEIN YITT"/>
    <property type="match status" value="1"/>
</dbReference>
<evidence type="ECO:0000256" key="4">
    <source>
        <dbReference type="ARBA" id="ARBA00022989"/>
    </source>
</evidence>
<name>A0A397QTU4_9MOLU</name>
<evidence type="ECO:0000313" key="9">
    <source>
        <dbReference type="Proteomes" id="UP000266506"/>
    </source>
</evidence>
<dbReference type="AlphaFoldDB" id="A0A397QTU4"/>
<feature type="transmembrane region" description="Helical" evidence="6">
    <location>
        <begin position="65"/>
        <end position="82"/>
    </location>
</feature>
<feature type="domain" description="DUF2179" evidence="7">
    <location>
        <begin position="252"/>
        <end position="306"/>
    </location>
</feature>
<evidence type="ECO:0000313" key="8">
    <source>
        <dbReference type="EMBL" id="RIA65020.1"/>
    </source>
</evidence>
<evidence type="ECO:0000256" key="1">
    <source>
        <dbReference type="ARBA" id="ARBA00004651"/>
    </source>
</evidence>
<dbReference type="Gene3D" id="3.30.70.120">
    <property type="match status" value="1"/>
</dbReference>
<dbReference type="InterPro" id="IPR015867">
    <property type="entry name" value="N-reg_PII/ATP_PRibTrfase_C"/>
</dbReference>
<feature type="transmembrane region" description="Helical" evidence="6">
    <location>
        <begin position="177"/>
        <end position="197"/>
    </location>
</feature>
<evidence type="ECO:0000256" key="2">
    <source>
        <dbReference type="ARBA" id="ARBA00022475"/>
    </source>
</evidence>
<accession>A0A397QTU4</accession>
<dbReference type="InParanoid" id="A0A397QTU4"/>
<gene>
    <name evidence="8" type="ORF">EI71_01663</name>
</gene>
<dbReference type="EMBL" id="QXEV01000025">
    <property type="protein sequence ID" value="RIA65020.1"/>
    <property type="molecule type" value="Genomic_DNA"/>
</dbReference>
<protein>
    <submittedName>
        <fullName evidence="8">Uncharacterized membrane-anchored protein YitT (DUF2179 family)</fullName>
    </submittedName>
</protein>
<dbReference type="OrthoDB" id="9779786at2"/>
<dbReference type="InterPro" id="IPR019264">
    <property type="entry name" value="DUF2179"/>
</dbReference>
<comment type="subcellular location">
    <subcellularLocation>
        <location evidence="1">Cell membrane</location>
        <topology evidence="1">Multi-pass membrane protein</topology>
    </subcellularLocation>
</comment>
<dbReference type="PIRSF" id="PIRSF006483">
    <property type="entry name" value="Membrane_protein_YitT"/>
    <property type="match status" value="1"/>
</dbReference>
<evidence type="ECO:0000256" key="6">
    <source>
        <dbReference type="SAM" id="Phobius"/>
    </source>
</evidence>
<dbReference type="GO" id="GO:0005886">
    <property type="term" value="C:plasma membrane"/>
    <property type="evidence" value="ECO:0007669"/>
    <property type="project" value="UniProtKB-SubCell"/>
</dbReference>
<feature type="transmembrane region" description="Helical" evidence="6">
    <location>
        <begin position="12"/>
        <end position="33"/>
    </location>
</feature>